<dbReference type="KEGG" id="bman:114251419"/>
<evidence type="ECO:0000256" key="1">
    <source>
        <dbReference type="SAM" id="Phobius"/>
    </source>
</evidence>
<gene>
    <name evidence="3" type="primary">LOC114251419</name>
</gene>
<dbReference type="GeneID" id="114251419"/>
<keyword evidence="2" id="KW-1185">Reference proteome</keyword>
<proteinExistence type="predicted"/>
<name>A0A6J2KGJ6_BOMMA</name>
<feature type="transmembrane region" description="Helical" evidence="1">
    <location>
        <begin position="64"/>
        <end position="82"/>
    </location>
</feature>
<sequence>MGCSLSSCPVVQQCCGCVPLRAGVVMVALAGALWAAVFIFLFTATGNSWLLSVGLPKSLENVRFVHGALGVVVCLFHVLLLAGAACESAALCELYVWSAVPCGATLLACGCCLSVSAALGSAPLFATLCTGFTLFYIVLTLYFVVVVANYRLTIPYFLFS</sequence>
<reference evidence="3" key="1">
    <citation type="submission" date="2025-08" db="UniProtKB">
        <authorList>
            <consortium name="RefSeq"/>
        </authorList>
    </citation>
    <scope>IDENTIFICATION</scope>
    <source>
        <tissue evidence="3">Silk gland</tissue>
    </source>
</reference>
<evidence type="ECO:0000313" key="2">
    <source>
        <dbReference type="Proteomes" id="UP000504629"/>
    </source>
</evidence>
<dbReference type="AlphaFoldDB" id="A0A6J2KGJ6"/>
<dbReference type="OrthoDB" id="7445369at2759"/>
<feature type="transmembrane region" description="Helical" evidence="1">
    <location>
        <begin position="94"/>
        <end position="119"/>
    </location>
</feature>
<keyword evidence="1" id="KW-0472">Membrane</keyword>
<keyword evidence="1" id="KW-1133">Transmembrane helix</keyword>
<dbReference type="Proteomes" id="UP000504629">
    <property type="component" value="Unplaced"/>
</dbReference>
<feature type="transmembrane region" description="Helical" evidence="1">
    <location>
        <begin position="125"/>
        <end position="150"/>
    </location>
</feature>
<feature type="transmembrane region" description="Helical" evidence="1">
    <location>
        <begin position="22"/>
        <end position="44"/>
    </location>
</feature>
<evidence type="ECO:0000313" key="3">
    <source>
        <dbReference type="RefSeq" id="XP_028041471.1"/>
    </source>
</evidence>
<keyword evidence="1" id="KW-0812">Transmembrane</keyword>
<protein>
    <submittedName>
        <fullName evidence="3">Uncharacterized protein LOC114251419</fullName>
    </submittedName>
</protein>
<organism evidence="2 3">
    <name type="scientific">Bombyx mandarina</name>
    <name type="common">Wild silk moth</name>
    <name type="synonym">Wild silkworm</name>
    <dbReference type="NCBI Taxonomy" id="7092"/>
    <lineage>
        <taxon>Eukaryota</taxon>
        <taxon>Metazoa</taxon>
        <taxon>Ecdysozoa</taxon>
        <taxon>Arthropoda</taxon>
        <taxon>Hexapoda</taxon>
        <taxon>Insecta</taxon>
        <taxon>Pterygota</taxon>
        <taxon>Neoptera</taxon>
        <taxon>Endopterygota</taxon>
        <taxon>Lepidoptera</taxon>
        <taxon>Glossata</taxon>
        <taxon>Ditrysia</taxon>
        <taxon>Bombycoidea</taxon>
        <taxon>Bombycidae</taxon>
        <taxon>Bombycinae</taxon>
        <taxon>Bombyx</taxon>
    </lineage>
</organism>
<accession>A0A6J2KGJ6</accession>
<dbReference type="RefSeq" id="XP_028041471.1">
    <property type="nucleotide sequence ID" value="XM_028185670.1"/>
</dbReference>